<feature type="non-terminal residue" evidence="1">
    <location>
        <position position="1"/>
    </location>
</feature>
<proteinExistence type="predicted"/>
<dbReference type="AlphaFoldDB" id="A0A1B6KE60"/>
<gene>
    <name evidence="1" type="ORF">g.6672</name>
</gene>
<sequence length="213" mass="24717">TEIHSNSCDEKIDKEIDDETDLRKPLYTHQTPEKQSLRTVKVNEIESNLTPNKGSLDKKCTNESKETVEKHLQEHDNVSVEEDYSCMMLTHSQLCEIEKKFYNVNANQNFTPPNIPKALDSEDSVFKNENSLETNKMTISIGTQTDYIFEQPMSCNQQQQDTSLNPPTVNWHTKMLETQKQLQSTIQEIGRLNAILFRVRQEIWPKRKISENA</sequence>
<accession>A0A1B6KE60</accession>
<evidence type="ECO:0000313" key="1">
    <source>
        <dbReference type="EMBL" id="JAT09740.1"/>
    </source>
</evidence>
<reference evidence="1" key="1">
    <citation type="submission" date="2015-11" db="EMBL/GenBank/DDBJ databases">
        <title>De novo transcriptome assembly of four potential Pierce s Disease insect vectors from Arizona vineyards.</title>
        <authorList>
            <person name="Tassone E.E."/>
        </authorList>
    </citation>
    <scope>NUCLEOTIDE SEQUENCE</scope>
</reference>
<dbReference type="EMBL" id="GEBQ01030237">
    <property type="protein sequence ID" value="JAT09740.1"/>
    <property type="molecule type" value="Transcribed_RNA"/>
</dbReference>
<organism evidence="1">
    <name type="scientific">Graphocephala atropunctata</name>
    <dbReference type="NCBI Taxonomy" id="36148"/>
    <lineage>
        <taxon>Eukaryota</taxon>
        <taxon>Metazoa</taxon>
        <taxon>Ecdysozoa</taxon>
        <taxon>Arthropoda</taxon>
        <taxon>Hexapoda</taxon>
        <taxon>Insecta</taxon>
        <taxon>Pterygota</taxon>
        <taxon>Neoptera</taxon>
        <taxon>Paraneoptera</taxon>
        <taxon>Hemiptera</taxon>
        <taxon>Auchenorrhyncha</taxon>
        <taxon>Membracoidea</taxon>
        <taxon>Cicadellidae</taxon>
        <taxon>Cicadellinae</taxon>
        <taxon>Cicadellini</taxon>
        <taxon>Graphocephala</taxon>
    </lineage>
</organism>
<name>A0A1B6KE60_9HEMI</name>
<protein>
    <submittedName>
        <fullName evidence="1">Uncharacterized protein</fullName>
    </submittedName>
</protein>